<dbReference type="EMBL" id="CP096829">
    <property type="protein sequence ID" value="UPZ17804.1"/>
    <property type="molecule type" value="Genomic_DNA"/>
</dbReference>
<sequence length="260" mass="29722">MDKFKEHIYSWLTELEEDTAAAFLSQCEINQIYIDTLFSMDSDMESYLYEVIIDVPLKTYRRLDEYSLETKAIESAIRESGESEGIHVRDLTWRPYLREENKKQADEKAEIITEFLTQEYVNKQIRLMNKSVESNPHLAVGISKELIETCCKHILTEKNIEFDKTWDVSKLVKEANKNINLLPFEVENAELGKASVAKILAGFSNIAHGITELRNSYGTGHGHSPEFKSLDSIYAKLAVSASSELAIFYLRLLQLGGKKI</sequence>
<dbReference type="Pfam" id="PF14355">
    <property type="entry name" value="Abi_C"/>
    <property type="match status" value="1"/>
</dbReference>
<accession>A0ABY4M018</accession>
<evidence type="ECO:0000259" key="1">
    <source>
        <dbReference type="Pfam" id="PF14355"/>
    </source>
</evidence>
<protein>
    <submittedName>
        <fullName evidence="2">Abortive infection family protein</fullName>
    </submittedName>
</protein>
<feature type="domain" description="Abortive infection protein-like C-terminal" evidence="1">
    <location>
        <begin position="169"/>
        <end position="250"/>
    </location>
</feature>
<dbReference type="Proteomes" id="UP000829998">
    <property type="component" value="Chromosome"/>
</dbReference>
<proteinExistence type="predicted"/>
<dbReference type="InterPro" id="IPR026001">
    <property type="entry name" value="Abi-like_C"/>
</dbReference>
<dbReference type="RefSeq" id="WP_248729742.1">
    <property type="nucleotide sequence ID" value="NZ_CP096829.1"/>
</dbReference>
<name>A0ABY4M018_9FLAO</name>
<keyword evidence="3" id="KW-1185">Reference proteome</keyword>
<evidence type="ECO:0000313" key="2">
    <source>
        <dbReference type="EMBL" id="UPZ17804.1"/>
    </source>
</evidence>
<gene>
    <name evidence="2" type="ORF">M0M44_10740</name>
</gene>
<organism evidence="2 3">
    <name type="scientific">Flavobacterium humidisoli</name>
    <dbReference type="NCBI Taxonomy" id="2937442"/>
    <lineage>
        <taxon>Bacteria</taxon>
        <taxon>Pseudomonadati</taxon>
        <taxon>Bacteroidota</taxon>
        <taxon>Flavobacteriia</taxon>
        <taxon>Flavobacteriales</taxon>
        <taxon>Flavobacteriaceae</taxon>
        <taxon>Flavobacterium</taxon>
    </lineage>
</organism>
<reference evidence="2 3" key="1">
    <citation type="submission" date="2022-04" db="EMBL/GenBank/DDBJ databases">
        <authorList>
            <person name="Ra J.-S."/>
            <person name="Kim S.-B."/>
        </authorList>
    </citation>
    <scope>NUCLEOTIDE SEQUENCE [LARGE SCALE GENOMIC DNA]</scope>
    <source>
        <strain evidence="2 3">MMS21-Er5</strain>
    </source>
</reference>
<evidence type="ECO:0000313" key="3">
    <source>
        <dbReference type="Proteomes" id="UP000829998"/>
    </source>
</evidence>